<protein>
    <submittedName>
        <fullName evidence="1">Uncharacterized protein</fullName>
    </submittedName>
</protein>
<dbReference type="STRING" id="1619234.SAMN05421730_10465"/>
<organism evidence="1 2">
    <name type="scientific">Anaerobium acetethylicum</name>
    <dbReference type="NCBI Taxonomy" id="1619234"/>
    <lineage>
        <taxon>Bacteria</taxon>
        <taxon>Bacillati</taxon>
        <taxon>Bacillota</taxon>
        <taxon>Clostridia</taxon>
        <taxon>Lachnospirales</taxon>
        <taxon>Lachnospiraceae</taxon>
        <taxon>Anaerobium</taxon>
    </lineage>
</organism>
<reference evidence="1 2" key="1">
    <citation type="submission" date="2016-09" db="EMBL/GenBank/DDBJ databases">
        <authorList>
            <person name="Capua I."/>
            <person name="De Benedictis P."/>
            <person name="Joannis T."/>
            <person name="Lombin L.H."/>
            <person name="Cattoli G."/>
        </authorList>
    </citation>
    <scope>NUCLEOTIDE SEQUENCE [LARGE SCALE GENOMIC DNA]</scope>
    <source>
        <strain evidence="1 2">GluBS11</strain>
    </source>
</reference>
<accession>A0A1D3TYJ4</accession>
<gene>
    <name evidence="1" type="ORF">SAMN05421730_10465</name>
</gene>
<evidence type="ECO:0000313" key="2">
    <source>
        <dbReference type="Proteomes" id="UP000199315"/>
    </source>
</evidence>
<dbReference type="AlphaFoldDB" id="A0A1D3TYJ4"/>
<dbReference type="RefSeq" id="WP_091236873.1">
    <property type="nucleotide sequence ID" value="NZ_FMKA01000046.1"/>
</dbReference>
<dbReference type="Proteomes" id="UP000199315">
    <property type="component" value="Unassembled WGS sequence"/>
</dbReference>
<sequence>MTALNFLLMEDMVSISMDTLSLSMENRMPYKFVSKFVHLPQMNCVICGTGNMLAIIHWIAYVQERMAANGIYQLNLLTSQRLKEFMKREVVNAELSTTIYQFGLSELDNNFHGYAYRSTNNFESEEIAYGIGVKPPEVFIENGTLNMELIGFDGNHIEESFIRIMEKQKERDDMLPEKVGIGGCVQLIILTRGGAITKTINVFDDFEEQYTFVCKQLKS</sequence>
<name>A0A1D3TYJ4_9FIRM</name>
<dbReference type="EMBL" id="FMKA01000046">
    <property type="protein sequence ID" value="SCP99552.1"/>
    <property type="molecule type" value="Genomic_DNA"/>
</dbReference>
<evidence type="ECO:0000313" key="1">
    <source>
        <dbReference type="EMBL" id="SCP99552.1"/>
    </source>
</evidence>
<dbReference type="OrthoDB" id="9553662at2"/>
<keyword evidence="2" id="KW-1185">Reference proteome</keyword>
<proteinExistence type="predicted"/>